<protein>
    <submittedName>
        <fullName evidence="6">ABC transporter ATP-binding protein</fullName>
    </submittedName>
</protein>
<evidence type="ECO:0000256" key="1">
    <source>
        <dbReference type="ARBA" id="ARBA00005417"/>
    </source>
</evidence>
<dbReference type="CDD" id="cd03257">
    <property type="entry name" value="ABC_NikE_OppD_transporters"/>
    <property type="match status" value="1"/>
</dbReference>
<evidence type="ECO:0000256" key="2">
    <source>
        <dbReference type="ARBA" id="ARBA00022448"/>
    </source>
</evidence>
<comment type="caution">
    <text evidence="6">The sequence shown here is derived from an EMBL/GenBank/DDBJ whole genome shotgun (WGS) entry which is preliminary data.</text>
</comment>
<dbReference type="PANTHER" id="PTHR43776">
    <property type="entry name" value="TRANSPORT ATP-BINDING PROTEIN"/>
    <property type="match status" value="1"/>
</dbReference>
<dbReference type="InterPro" id="IPR027417">
    <property type="entry name" value="P-loop_NTPase"/>
</dbReference>
<evidence type="ECO:0000256" key="3">
    <source>
        <dbReference type="ARBA" id="ARBA00022741"/>
    </source>
</evidence>
<dbReference type="Proteomes" id="UP001524473">
    <property type="component" value="Unassembled WGS sequence"/>
</dbReference>
<dbReference type="SMART" id="SM00382">
    <property type="entry name" value="AAA"/>
    <property type="match status" value="1"/>
</dbReference>
<accession>A0ABT1S1B1</accession>
<evidence type="ECO:0000256" key="4">
    <source>
        <dbReference type="ARBA" id="ARBA00022840"/>
    </source>
</evidence>
<sequence>MLLEVNDLKKYFRTGRKTYLKAVDNVSLSIAQGETLGLVGESGCGKSTFGRTLVGLYEPTGGSIRFDGREVSHLSGKDRLAFTRDVQIIYQDPYACLNPRMTVADIIGEGLEIHHMEKGAARQKRIFELLELVGLNKEHANRFPHEFSGGQRQRIGIARALAIRPRFIICDEPISALDVSIQAQVVNLFEDLQKEMGLTYLFIAHDISMVAHISDRIAVMYLGALMELAPSEELMEQPLHPYTKALLSAAPFADPQKSRERERIKLSGDVPSPMSAQTGCKFCSRCPICQEQCRTEAPSMREVKPGHYVNCHFAEAELPA</sequence>
<name>A0ABT1S1B1_9FIRM</name>
<evidence type="ECO:0000313" key="6">
    <source>
        <dbReference type="EMBL" id="MCQ4840726.1"/>
    </source>
</evidence>
<keyword evidence="3" id="KW-0547">Nucleotide-binding</keyword>
<dbReference type="EMBL" id="JANFZH010000029">
    <property type="protein sequence ID" value="MCQ4840726.1"/>
    <property type="molecule type" value="Genomic_DNA"/>
</dbReference>
<dbReference type="PROSITE" id="PS00211">
    <property type="entry name" value="ABC_TRANSPORTER_1"/>
    <property type="match status" value="1"/>
</dbReference>
<dbReference type="RefSeq" id="WP_066866637.1">
    <property type="nucleotide sequence ID" value="NZ_CABKVV010000014.1"/>
</dbReference>
<dbReference type="PROSITE" id="PS50893">
    <property type="entry name" value="ABC_TRANSPORTER_2"/>
    <property type="match status" value="1"/>
</dbReference>
<gene>
    <name evidence="6" type="ORF">NE695_12480</name>
</gene>
<organism evidence="6 7">
    <name type="scientific">Neglectibacter timonensis</name>
    <dbReference type="NCBI Taxonomy" id="1776382"/>
    <lineage>
        <taxon>Bacteria</taxon>
        <taxon>Bacillati</taxon>
        <taxon>Bacillota</taxon>
        <taxon>Clostridia</taxon>
        <taxon>Eubacteriales</taxon>
        <taxon>Oscillospiraceae</taxon>
        <taxon>Neglectibacter</taxon>
    </lineage>
</organism>
<dbReference type="Pfam" id="PF08352">
    <property type="entry name" value="oligo_HPY"/>
    <property type="match status" value="1"/>
</dbReference>
<comment type="similarity">
    <text evidence="1">Belongs to the ABC transporter superfamily.</text>
</comment>
<dbReference type="GeneID" id="90533495"/>
<dbReference type="PANTHER" id="PTHR43776:SF7">
    <property type="entry name" value="D,D-DIPEPTIDE TRANSPORT ATP-BINDING PROTEIN DDPF-RELATED"/>
    <property type="match status" value="1"/>
</dbReference>
<dbReference type="InterPro" id="IPR003439">
    <property type="entry name" value="ABC_transporter-like_ATP-bd"/>
</dbReference>
<evidence type="ECO:0000259" key="5">
    <source>
        <dbReference type="PROSITE" id="PS50893"/>
    </source>
</evidence>
<dbReference type="NCBIfam" id="TIGR01727">
    <property type="entry name" value="oligo_HPY"/>
    <property type="match status" value="1"/>
</dbReference>
<keyword evidence="4 6" id="KW-0067">ATP-binding</keyword>
<evidence type="ECO:0000313" key="7">
    <source>
        <dbReference type="Proteomes" id="UP001524473"/>
    </source>
</evidence>
<keyword evidence="2" id="KW-0813">Transport</keyword>
<dbReference type="InterPro" id="IPR050319">
    <property type="entry name" value="ABC_transp_ATP-bind"/>
</dbReference>
<dbReference type="Gene3D" id="3.40.50.300">
    <property type="entry name" value="P-loop containing nucleotide triphosphate hydrolases"/>
    <property type="match status" value="1"/>
</dbReference>
<dbReference type="InterPro" id="IPR017871">
    <property type="entry name" value="ABC_transporter-like_CS"/>
</dbReference>
<keyword evidence="7" id="KW-1185">Reference proteome</keyword>
<proteinExistence type="inferred from homology"/>
<dbReference type="SUPFAM" id="SSF52540">
    <property type="entry name" value="P-loop containing nucleoside triphosphate hydrolases"/>
    <property type="match status" value="1"/>
</dbReference>
<dbReference type="Pfam" id="PF00005">
    <property type="entry name" value="ABC_tran"/>
    <property type="match status" value="1"/>
</dbReference>
<dbReference type="GO" id="GO:0005524">
    <property type="term" value="F:ATP binding"/>
    <property type="evidence" value="ECO:0007669"/>
    <property type="project" value="UniProtKB-KW"/>
</dbReference>
<dbReference type="InterPro" id="IPR013563">
    <property type="entry name" value="Oligopep_ABC_C"/>
</dbReference>
<feature type="domain" description="ABC transporter" evidence="5">
    <location>
        <begin position="3"/>
        <end position="247"/>
    </location>
</feature>
<reference evidence="6 7" key="1">
    <citation type="submission" date="2022-06" db="EMBL/GenBank/DDBJ databases">
        <title>Isolation of gut microbiota from human fecal samples.</title>
        <authorList>
            <person name="Pamer E.G."/>
            <person name="Barat B."/>
            <person name="Waligurski E."/>
            <person name="Medina S."/>
            <person name="Paddock L."/>
            <person name="Mostad J."/>
        </authorList>
    </citation>
    <scope>NUCLEOTIDE SEQUENCE [LARGE SCALE GENOMIC DNA]</scope>
    <source>
        <strain evidence="6 7">DFI.9.73</strain>
    </source>
</reference>
<dbReference type="InterPro" id="IPR003593">
    <property type="entry name" value="AAA+_ATPase"/>
</dbReference>